<dbReference type="PATRIC" id="fig|69370.6.peg.2962"/>
<dbReference type="AlphaFoldDB" id="A0A0M2H5C3"/>
<sequence length="248" mass="26575">MANDASSRSHPVAPHGSAAGYAAGCRTKGGCPSNDTTDYLTCVEAATARRSNYALSRLPQYQVIPRNFGSEGQLPSDLELDASVHGTRWGYRRGCNQDENCPNWRSGKVTCAEARCRYVAKYNAGRRDGSGTPLEHGTSNGYLLGCRDPRGCPGGEDGTSCRSARAAYRADRARRIGISPAEFIDSAAATTRVRNWLAEGHSLRVIARATGCGSTTISDLSDPQRSGRLRVSASTMRKIMSADLPKQA</sequence>
<comment type="caution">
    <text evidence="1">The sequence shown here is derived from an EMBL/GenBank/DDBJ whole genome shotgun (WGS) entry which is preliminary data.</text>
</comment>
<gene>
    <name evidence="1" type="ORF">RS82_02915</name>
</gene>
<accession>A0A0M2H5C3</accession>
<protein>
    <submittedName>
        <fullName evidence="1">Uncharacterized protein</fullName>
    </submittedName>
</protein>
<dbReference type="Proteomes" id="UP000034098">
    <property type="component" value="Unassembled WGS sequence"/>
</dbReference>
<evidence type="ECO:0000313" key="1">
    <source>
        <dbReference type="EMBL" id="KJL41685.1"/>
    </source>
</evidence>
<keyword evidence="2" id="KW-1185">Reference proteome</keyword>
<reference evidence="1 2" key="1">
    <citation type="submission" date="2015-02" db="EMBL/GenBank/DDBJ databases">
        <title>Draft genome sequences of ten Microbacterium spp. with emphasis on heavy metal contaminated environments.</title>
        <authorList>
            <person name="Corretto E."/>
        </authorList>
    </citation>
    <scope>NUCLEOTIDE SEQUENCE [LARGE SCALE GENOMIC DNA]</scope>
    <source>
        <strain evidence="1 2">DSM 8608</strain>
    </source>
</reference>
<proteinExistence type="predicted"/>
<organism evidence="1 2">
    <name type="scientific">Microbacterium trichothecenolyticum</name>
    <name type="common">Aureobacterium trichothecenolyticum</name>
    <dbReference type="NCBI Taxonomy" id="69370"/>
    <lineage>
        <taxon>Bacteria</taxon>
        <taxon>Bacillati</taxon>
        <taxon>Actinomycetota</taxon>
        <taxon>Actinomycetes</taxon>
        <taxon>Micrococcales</taxon>
        <taxon>Microbacteriaceae</taxon>
        <taxon>Microbacterium</taxon>
    </lineage>
</organism>
<evidence type="ECO:0000313" key="2">
    <source>
        <dbReference type="Proteomes" id="UP000034098"/>
    </source>
</evidence>
<name>A0A0M2H5C3_MICTR</name>
<dbReference type="EMBL" id="JYJA01000037">
    <property type="protein sequence ID" value="KJL41685.1"/>
    <property type="molecule type" value="Genomic_DNA"/>
</dbReference>